<comment type="caution">
    <text evidence="2">The sequence shown here is derived from an EMBL/GenBank/DDBJ whole genome shotgun (WGS) entry which is preliminary data.</text>
</comment>
<gene>
    <name evidence="2" type="ORF">PR048_026169</name>
</gene>
<reference evidence="2 3" key="1">
    <citation type="submission" date="2023-02" db="EMBL/GenBank/DDBJ databases">
        <title>LHISI_Scaffold_Assembly.</title>
        <authorList>
            <person name="Stuart O.P."/>
            <person name="Cleave R."/>
            <person name="Magrath M.J.L."/>
            <person name="Mikheyev A.S."/>
        </authorList>
    </citation>
    <scope>NUCLEOTIDE SEQUENCE [LARGE SCALE GENOMIC DNA]</scope>
    <source>
        <strain evidence="2">Daus_M_001</strain>
        <tissue evidence="2">Leg muscle</tissue>
    </source>
</reference>
<dbReference type="Proteomes" id="UP001159363">
    <property type="component" value="Chromosome 10"/>
</dbReference>
<accession>A0ABQ9GKL6</accession>
<feature type="compositionally biased region" description="Polar residues" evidence="1">
    <location>
        <begin position="227"/>
        <end position="243"/>
    </location>
</feature>
<evidence type="ECO:0000313" key="2">
    <source>
        <dbReference type="EMBL" id="KAJ8872563.1"/>
    </source>
</evidence>
<name>A0ABQ9GKL6_9NEOP</name>
<sequence>MITLLKIFACGNRAGRYRWSVGFLGDLPFPQPFHSSGAPYSPQSPSSALKTIDVKSRRNLFTLLKIFSLNFTVLYALDPASFLHWLLHNREFTPFLTIQPMTRANDCGACIHWRRVTPGVLYKVRSNDKRFAKLHISGFISCHISCPHSSGVGWPTCNRRVAGSRPGASDVADAQLDCRTGSSSTNNRTSAKWLLQKFPTLQVRWQVFILPSAVAEKCLQVPRYTEGNSYQNVPTHPTKSPVSSAKGGGGGTSGCDVNRSRPPGDGAVGQSPVGPQSCSGRPRSCSGQTTRLPPRLTGFDSRRGRPRIFARGNRPGRCHWSAGFLGDISFSSPLHSVSAP</sequence>
<evidence type="ECO:0000256" key="1">
    <source>
        <dbReference type="SAM" id="MobiDB-lite"/>
    </source>
</evidence>
<keyword evidence="3" id="KW-1185">Reference proteome</keyword>
<evidence type="ECO:0000313" key="3">
    <source>
        <dbReference type="Proteomes" id="UP001159363"/>
    </source>
</evidence>
<organism evidence="2 3">
    <name type="scientific">Dryococelus australis</name>
    <dbReference type="NCBI Taxonomy" id="614101"/>
    <lineage>
        <taxon>Eukaryota</taxon>
        <taxon>Metazoa</taxon>
        <taxon>Ecdysozoa</taxon>
        <taxon>Arthropoda</taxon>
        <taxon>Hexapoda</taxon>
        <taxon>Insecta</taxon>
        <taxon>Pterygota</taxon>
        <taxon>Neoptera</taxon>
        <taxon>Polyneoptera</taxon>
        <taxon>Phasmatodea</taxon>
        <taxon>Verophasmatodea</taxon>
        <taxon>Anareolatae</taxon>
        <taxon>Phasmatidae</taxon>
        <taxon>Eurycanthinae</taxon>
        <taxon>Dryococelus</taxon>
    </lineage>
</organism>
<proteinExistence type="predicted"/>
<feature type="region of interest" description="Disordered" evidence="1">
    <location>
        <begin position="227"/>
        <end position="306"/>
    </location>
</feature>
<protein>
    <submittedName>
        <fullName evidence="2">Uncharacterized protein</fullName>
    </submittedName>
</protein>
<dbReference type="EMBL" id="JARBHB010000011">
    <property type="protein sequence ID" value="KAJ8872563.1"/>
    <property type="molecule type" value="Genomic_DNA"/>
</dbReference>
<feature type="compositionally biased region" description="Polar residues" evidence="1">
    <location>
        <begin position="273"/>
        <end position="291"/>
    </location>
</feature>